<dbReference type="InterPro" id="IPR024344">
    <property type="entry name" value="MDMPI_metal-binding"/>
</dbReference>
<dbReference type="AlphaFoldDB" id="A0A927K3H7"/>
<dbReference type="InterPro" id="IPR017517">
    <property type="entry name" value="Maleyloyr_isom"/>
</dbReference>
<evidence type="ECO:0000259" key="1">
    <source>
        <dbReference type="Pfam" id="PF07398"/>
    </source>
</evidence>
<protein>
    <submittedName>
        <fullName evidence="3">Maleylpyruvate isomerase N-terminal domain-containing protein</fullName>
    </submittedName>
</protein>
<dbReference type="InterPro" id="IPR010872">
    <property type="entry name" value="MDMPI_C-term_domain"/>
</dbReference>
<dbReference type="GO" id="GO:0046872">
    <property type="term" value="F:metal ion binding"/>
    <property type="evidence" value="ECO:0007669"/>
    <property type="project" value="InterPro"/>
</dbReference>
<evidence type="ECO:0000313" key="3">
    <source>
        <dbReference type="EMBL" id="MBD8868058.1"/>
    </source>
</evidence>
<proteinExistence type="predicted"/>
<dbReference type="InterPro" id="IPR034660">
    <property type="entry name" value="DinB/YfiT-like"/>
</dbReference>
<dbReference type="EMBL" id="JACYXZ010000001">
    <property type="protein sequence ID" value="MBD8868058.1"/>
    <property type="molecule type" value="Genomic_DNA"/>
</dbReference>
<dbReference type="GO" id="GO:0005886">
    <property type="term" value="C:plasma membrane"/>
    <property type="evidence" value="ECO:0007669"/>
    <property type="project" value="TreeGrafter"/>
</dbReference>
<keyword evidence="4" id="KW-1185">Reference proteome</keyword>
<accession>A0A927K3H7</accession>
<evidence type="ECO:0000313" key="4">
    <source>
        <dbReference type="Proteomes" id="UP000616839"/>
    </source>
</evidence>
<feature type="domain" description="Mycothiol-dependent maleylpyruvate isomerase metal-binding" evidence="2">
    <location>
        <begin position="8"/>
        <end position="127"/>
    </location>
</feature>
<keyword evidence="3" id="KW-0413">Isomerase</keyword>
<organism evidence="3 4">
    <name type="scientific">Nocardioides donggukensis</name>
    <dbReference type="NCBI Taxonomy" id="2774019"/>
    <lineage>
        <taxon>Bacteria</taxon>
        <taxon>Bacillati</taxon>
        <taxon>Actinomycetota</taxon>
        <taxon>Actinomycetes</taxon>
        <taxon>Propionibacteriales</taxon>
        <taxon>Nocardioidaceae</taxon>
        <taxon>Nocardioides</taxon>
    </lineage>
</organism>
<dbReference type="Proteomes" id="UP000616839">
    <property type="component" value="Unassembled WGS sequence"/>
</dbReference>
<dbReference type="PANTHER" id="PTHR40758:SF1">
    <property type="entry name" value="CONSERVED PROTEIN"/>
    <property type="match status" value="1"/>
</dbReference>
<dbReference type="PANTHER" id="PTHR40758">
    <property type="entry name" value="CONSERVED PROTEIN"/>
    <property type="match status" value="1"/>
</dbReference>
<comment type="caution">
    <text evidence="3">The sequence shown here is derived from an EMBL/GenBank/DDBJ whole genome shotgun (WGS) entry which is preliminary data.</text>
</comment>
<feature type="domain" description="MDMPI C-terminal" evidence="1">
    <location>
        <begin position="146"/>
        <end position="237"/>
    </location>
</feature>
<evidence type="ECO:0000259" key="2">
    <source>
        <dbReference type="Pfam" id="PF11716"/>
    </source>
</evidence>
<reference evidence="3" key="1">
    <citation type="submission" date="2020-09" db="EMBL/GenBank/DDBJ databases">
        <title>Nocardioides sp. strain MJB4 16S ribosomal RNA gene Genome sequencing and assembly.</title>
        <authorList>
            <person name="Kim I."/>
        </authorList>
    </citation>
    <scope>NUCLEOTIDE SEQUENCE</scope>
    <source>
        <strain evidence="3">MJB4</strain>
    </source>
</reference>
<name>A0A927K3H7_9ACTN</name>
<dbReference type="Pfam" id="PF11716">
    <property type="entry name" value="MDMPI_N"/>
    <property type="match status" value="1"/>
</dbReference>
<dbReference type="NCBIfam" id="TIGR03083">
    <property type="entry name" value="maleylpyruvate isomerase family mycothiol-dependent enzyme"/>
    <property type="match status" value="1"/>
</dbReference>
<dbReference type="SUPFAM" id="SSF109854">
    <property type="entry name" value="DinB/YfiT-like putative metalloenzymes"/>
    <property type="match status" value="1"/>
</dbReference>
<dbReference type="Pfam" id="PF07398">
    <property type="entry name" value="MDMPI_C"/>
    <property type="match status" value="1"/>
</dbReference>
<gene>
    <name evidence="3" type="ORF">IE331_00325</name>
</gene>
<sequence length="250" mass="27061">MPQHLDGLRAATVALARYADRAGLGAPVPTTPDWTVRRLLAHQGMVHRWATRILRGEPAAPDAFGAEGLAAPDPVEWLREGAVDLAAALHEAPDDLDVVVFLADAPAPVCFWARRQCHETTVHAVDALSAVLGRLPRAADIEIGDELALDGIDELLCGFLTRPRSRLRAEEPMTIEVRPDGSGRTWRVEVGPGPAVTRCGPPDGVDDRRRAGADVVLRGTPVALYLSLWNRSDEVDVSQGWRDASAITWD</sequence>
<dbReference type="GO" id="GO:0016853">
    <property type="term" value="F:isomerase activity"/>
    <property type="evidence" value="ECO:0007669"/>
    <property type="project" value="UniProtKB-KW"/>
</dbReference>